<dbReference type="Gene3D" id="1.25.40.10">
    <property type="entry name" value="Tetratricopeptide repeat domain"/>
    <property type="match status" value="1"/>
</dbReference>
<dbReference type="OrthoDB" id="9811332at2"/>
<reference evidence="1 2" key="1">
    <citation type="submission" date="2018-09" db="EMBL/GenBank/DDBJ databases">
        <authorList>
            <person name="Zhu H."/>
        </authorList>
    </citation>
    <scope>NUCLEOTIDE SEQUENCE [LARGE SCALE GENOMIC DNA]</scope>
    <source>
        <strain evidence="1 2">K2W22B-5</strain>
    </source>
</reference>
<dbReference type="PANTHER" id="PTHR40036:SF1">
    <property type="entry name" value="MACROCIN O-METHYLTRANSFERASE"/>
    <property type="match status" value="1"/>
</dbReference>
<dbReference type="Proteomes" id="UP000283458">
    <property type="component" value="Unassembled WGS sequence"/>
</dbReference>
<protein>
    <submittedName>
        <fullName evidence="1">Uncharacterized protein</fullName>
    </submittedName>
</protein>
<dbReference type="SUPFAM" id="SSF53335">
    <property type="entry name" value="S-adenosyl-L-methionine-dependent methyltransferases"/>
    <property type="match status" value="1"/>
</dbReference>
<dbReference type="SUPFAM" id="SSF48452">
    <property type="entry name" value="TPR-like"/>
    <property type="match status" value="1"/>
</dbReference>
<dbReference type="InterPro" id="IPR029063">
    <property type="entry name" value="SAM-dependent_MTases_sf"/>
</dbReference>
<dbReference type="InterPro" id="IPR011990">
    <property type="entry name" value="TPR-like_helical_dom_sf"/>
</dbReference>
<dbReference type="EMBL" id="QYUL01000005">
    <property type="protein sequence ID" value="RJF77260.1"/>
    <property type="molecule type" value="Genomic_DNA"/>
</dbReference>
<dbReference type="RefSeq" id="WP_119833700.1">
    <property type="nucleotide sequence ID" value="NZ_QYUL01000005.1"/>
</dbReference>
<evidence type="ECO:0000313" key="2">
    <source>
        <dbReference type="Proteomes" id="UP000283458"/>
    </source>
</evidence>
<keyword evidence="2" id="KW-1185">Reference proteome</keyword>
<dbReference type="Pfam" id="PF13578">
    <property type="entry name" value="Methyltransf_24"/>
    <property type="match status" value="1"/>
</dbReference>
<name>A0A418VM55_9PROT</name>
<dbReference type="InterPro" id="IPR008884">
    <property type="entry name" value="TylF_MeTrfase"/>
</dbReference>
<sequence>MTAADLVFDEARALIDARRHRVAIRRLKDHAPDGVTRDRLLGLAYVGHRAPAAGLAHLRRAMMIAPDDSETLRALAHAQQAANAPFHAVLWFERLARLAPRTPGIRAALAGAYRRDARYHDALAVTRQALSEGERSLDLLFETATSQACLGQDAEALASFHALLADDPEHAAGWFGSHAQAMHSLGPEEALRRLRRSTRCGGANGKYWAFVCALLLLLDRAEEAEAVAAEQIGDNPKRRPLVDGVRALLPHRAADLRLFGSSARLLRHALAQAATPGLVLEFGVRRGTSLDHIAAAAGQEVHGFDSFEGLPEGWVNTPAGVLTTGLQLPDVRPNARLHVGWFDDSLPPFLAAHPGPVRFVNIDSDIYSSACTVLTALADRIRPGSVLVFDEYIGNHSWREDEHRAFQEFVAAHRVGYECFAVSPFTKQVAIRILSIGGAA</sequence>
<comment type="caution">
    <text evidence="1">The sequence shown here is derived from an EMBL/GenBank/DDBJ whole genome shotgun (WGS) entry which is preliminary data.</text>
</comment>
<organism evidence="1 2">
    <name type="scientific">Azospirillum cavernae</name>
    <dbReference type="NCBI Taxonomy" id="2320860"/>
    <lineage>
        <taxon>Bacteria</taxon>
        <taxon>Pseudomonadati</taxon>
        <taxon>Pseudomonadota</taxon>
        <taxon>Alphaproteobacteria</taxon>
        <taxon>Rhodospirillales</taxon>
        <taxon>Azospirillaceae</taxon>
        <taxon>Azospirillum</taxon>
    </lineage>
</organism>
<dbReference type="Gene3D" id="3.40.50.150">
    <property type="entry name" value="Vaccinia Virus protein VP39"/>
    <property type="match status" value="1"/>
</dbReference>
<dbReference type="AlphaFoldDB" id="A0A418VM55"/>
<gene>
    <name evidence="1" type="ORF">D3877_25945</name>
</gene>
<evidence type="ECO:0000313" key="1">
    <source>
        <dbReference type="EMBL" id="RJF77260.1"/>
    </source>
</evidence>
<accession>A0A418VM55</accession>
<dbReference type="PANTHER" id="PTHR40036">
    <property type="entry name" value="MACROCIN O-METHYLTRANSFERASE"/>
    <property type="match status" value="1"/>
</dbReference>
<proteinExistence type="predicted"/>